<accession>A0A2I1MJ93</accession>
<dbReference type="EMBL" id="PKGY01000017">
    <property type="protein sequence ID" value="PKZ20190.1"/>
    <property type="molecule type" value="Genomic_DNA"/>
</dbReference>
<dbReference type="PROSITE" id="PS51737">
    <property type="entry name" value="RECOMBINASE_DNA_BIND"/>
    <property type="match status" value="1"/>
</dbReference>
<protein>
    <submittedName>
        <fullName evidence="2">Recombinase RecB</fullName>
    </submittedName>
</protein>
<comment type="caution">
    <text evidence="2">The sequence shown here is derived from an EMBL/GenBank/DDBJ whole genome shotgun (WGS) entry which is preliminary data.</text>
</comment>
<evidence type="ECO:0000313" key="2">
    <source>
        <dbReference type="EMBL" id="PKZ20190.1"/>
    </source>
</evidence>
<dbReference type="Pfam" id="PF07508">
    <property type="entry name" value="Recombinase"/>
    <property type="match status" value="1"/>
</dbReference>
<dbReference type="PANTHER" id="PTHR30461">
    <property type="entry name" value="DNA-INVERTASE FROM LAMBDOID PROPHAGE"/>
    <property type="match status" value="1"/>
</dbReference>
<dbReference type="Proteomes" id="UP000234239">
    <property type="component" value="Unassembled WGS sequence"/>
</dbReference>
<dbReference type="GO" id="GO:0003677">
    <property type="term" value="F:DNA binding"/>
    <property type="evidence" value="ECO:0007669"/>
    <property type="project" value="InterPro"/>
</dbReference>
<evidence type="ECO:0000313" key="3">
    <source>
        <dbReference type="Proteomes" id="UP000234239"/>
    </source>
</evidence>
<dbReference type="InterPro" id="IPR038109">
    <property type="entry name" value="DNA_bind_recomb_sf"/>
</dbReference>
<reference evidence="2 3" key="1">
    <citation type="submission" date="2017-12" db="EMBL/GenBank/DDBJ databases">
        <title>Phylogenetic diversity of female urinary microbiome.</title>
        <authorList>
            <person name="Thomas-White K."/>
            <person name="Wolfe A.J."/>
        </authorList>
    </citation>
    <scope>NUCLEOTIDE SEQUENCE [LARGE SCALE GENOMIC DNA]</scope>
    <source>
        <strain evidence="2 3">UMB0139</strain>
    </source>
</reference>
<evidence type="ECO:0000259" key="1">
    <source>
        <dbReference type="PROSITE" id="PS51737"/>
    </source>
</evidence>
<feature type="non-terminal residue" evidence="2">
    <location>
        <position position="1"/>
    </location>
</feature>
<dbReference type="AlphaFoldDB" id="A0A2I1MJ93"/>
<dbReference type="InterPro" id="IPR050639">
    <property type="entry name" value="SSR_resolvase"/>
</dbReference>
<dbReference type="RefSeq" id="WP_180754618.1">
    <property type="nucleotide sequence ID" value="NZ_PKGY01000017.1"/>
</dbReference>
<proteinExistence type="predicted"/>
<dbReference type="GO" id="GO:0000150">
    <property type="term" value="F:DNA strand exchange activity"/>
    <property type="evidence" value="ECO:0007669"/>
    <property type="project" value="InterPro"/>
</dbReference>
<dbReference type="Gene3D" id="3.90.1750.20">
    <property type="entry name" value="Putative Large Serine Recombinase, Chain B, Domain 2"/>
    <property type="match status" value="1"/>
</dbReference>
<dbReference type="PANTHER" id="PTHR30461:SF23">
    <property type="entry name" value="DNA RECOMBINASE-RELATED"/>
    <property type="match status" value="1"/>
</dbReference>
<organism evidence="2 3">
    <name type="scientific">Aerococcus sanguinicola</name>
    <dbReference type="NCBI Taxonomy" id="119206"/>
    <lineage>
        <taxon>Bacteria</taxon>
        <taxon>Bacillati</taxon>
        <taxon>Bacillota</taxon>
        <taxon>Bacilli</taxon>
        <taxon>Lactobacillales</taxon>
        <taxon>Aerococcaceae</taxon>
        <taxon>Aerococcus</taxon>
    </lineage>
</organism>
<dbReference type="InterPro" id="IPR011109">
    <property type="entry name" value="DNA_bind_recombinase_dom"/>
</dbReference>
<name>A0A2I1MJ93_9LACT</name>
<feature type="non-terminal residue" evidence="2">
    <location>
        <position position="153"/>
    </location>
</feature>
<feature type="domain" description="Recombinase" evidence="1">
    <location>
        <begin position="39"/>
        <end position="153"/>
    </location>
</feature>
<sequence>IVPFKNVLNEFYSRDVSKKMKSAYMTRARQGKFIGCLAPIGYRKDNDDPHKLVIDDETSWIVEKIFDLAFSGYGVQAIRRRLFEEKIPTPTWWNRKKGLRNKKTKLEMTVDGGEYWWDCTTLKEIIENPVYIGHIASQKVNYKFKVGWLSDKP</sequence>
<gene>
    <name evidence="2" type="ORF">CYJ28_10220</name>
</gene>